<dbReference type="PANTHER" id="PTHR42756:SF1">
    <property type="entry name" value="TRANSCRIPTIONAL REPRESSOR OF EMRAB OPERON"/>
    <property type="match status" value="1"/>
</dbReference>
<sequence length="156" mass="18233">MSIETQFENQQYKLRQMLQILMRTFSILEKEGARCCSVTLVESHILFEVKRYNDQKGTDLSLNELSAKLGVSNSTLSRQIQSLVDKNLLYRTHYNNDRRYLSIYLTPEGERYEKELGKELDSYVQEIFSNVPSEKRMQLLESMDVLLTAVEKSDCC</sequence>
<keyword evidence="2" id="KW-0238">DNA-binding</keyword>
<dbReference type="PRINTS" id="PR00598">
    <property type="entry name" value="HTHMARR"/>
</dbReference>
<dbReference type="Gene3D" id="1.10.10.10">
    <property type="entry name" value="Winged helix-like DNA-binding domain superfamily/Winged helix DNA-binding domain"/>
    <property type="match status" value="1"/>
</dbReference>
<feature type="domain" description="HTH marR-type" evidence="4">
    <location>
        <begin position="11"/>
        <end position="148"/>
    </location>
</feature>
<dbReference type="SMART" id="SM00347">
    <property type="entry name" value="HTH_MARR"/>
    <property type="match status" value="1"/>
</dbReference>
<gene>
    <name evidence="5" type="ORF">Q5Y73_17725</name>
</gene>
<comment type="caution">
    <text evidence="5">The sequence shown here is derived from an EMBL/GenBank/DDBJ whole genome shotgun (WGS) entry which is preliminary data.</text>
</comment>
<evidence type="ECO:0000256" key="3">
    <source>
        <dbReference type="ARBA" id="ARBA00023163"/>
    </source>
</evidence>
<keyword evidence="3" id="KW-0804">Transcription</keyword>
<dbReference type="InterPro" id="IPR000835">
    <property type="entry name" value="HTH_MarR-typ"/>
</dbReference>
<name>A0ABT9J3C7_9BACL</name>
<evidence type="ECO:0000259" key="4">
    <source>
        <dbReference type="PROSITE" id="PS50995"/>
    </source>
</evidence>
<evidence type="ECO:0000313" key="6">
    <source>
        <dbReference type="Proteomes" id="UP001231941"/>
    </source>
</evidence>
<dbReference type="PANTHER" id="PTHR42756">
    <property type="entry name" value="TRANSCRIPTIONAL REGULATOR, MARR"/>
    <property type="match status" value="1"/>
</dbReference>
<proteinExistence type="predicted"/>
<dbReference type="RefSeq" id="WP_305993254.1">
    <property type="nucleotide sequence ID" value="NZ_JAVAMP010000011.1"/>
</dbReference>
<dbReference type="SUPFAM" id="SSF46785">
    <property type="entry name" value="Winged helix' DNA-binding domain"/>
    <property type="match status" value="1"/>
</dbReference>
<protein>
    <submittedName>
        <fullName evidence="5">MarR family transcriptional regulator</fullName>
    </submittedName>
</protein>
<dbReference type="Proteomes" id="UP001231941">
    <property type="component" value="Unassembled WGS sequence"/>
</dbReference>
<keyword evidence="1" id="KW-0805">Transcription regulation</keyword>
<dbReference type="InterPro" id="IPR036388">
    <property type="entry name" value="WH-like_DNA-bd_sf"/>
</dbReference>
<dbReference type="PROSITE" id="PS50995">
    <property type="entry name" value="HTH_MARR_2"/>
    <property type="match status" value="1"/>
</dbReference>
<dbReference type="Pfam" id="PF01047">
    <property type="entry name" value="MarR"/>
    <property type="match status" value="1"/>
</dbReference>
<evidence type="ECO:0000256" key="2">
    <source>
        <dbReference type="ARBA" id="ARBA00023125"/>
    </source>
</evidence>
<dbReference type="InterPro" id="IPR036390">
    <property type="entry name" value="WH_DNA-bd_sf"/>
</dbReference>
<keyword evidence="6" id="KW-1185">Reference proteome</keyword>
<evidence type="ECO:0000313" key="5">
    <source>
        <dbReference type="EMBL" id="MDP5275942.1"/>
    </source>
</evidence>
<reference evidence="5 6" key="1">
    <citation type="submission" date="2023-08" db="EMBL/GenBank/DDBJ databases">
        <authorList>
            <person name="Park J.-S."/>
        </authorList>
    </citation>
    <scope>NUCLEOTIDE SEQUENCE [LARGE SCALE GENOMIC DNA]</scope>
    <source>
        <strain evidence="5 6">2205SS18-9</strain>
    </source>
</reference>
<accession>A0ABT9J3C7</accession>
<dbReference type="EMBL" id="JAVAMP010000011">
    <property type="protein sequence ID" value="MDP5275942.1"/>
    <property type="molecule type" value="Genomic_DNA"/>
</dbReference>
<organism evidence="5 6">
    <name type="scientific">Chengkuizengella axinellae</name>
    <dbReference type="NCBI Taxonomy" id="3064388"/>
    <lineage>
        <taxon>Bacteria</taxon>
        <taxon>Bacillati</taxon>
        <taxon>Bacillota</taxon>
        <taxon>Bacilli</taxon>
        <taxon>Bacillales</taxon>
        <taxon>Paenibacillaceae</taxon>
        <taxon>Chengkuizengella</taxon>
    </lineage>
</organism>
<evidence type="ECO:0000256" key="1">
    <source>
        <dbReference type="ARBA" id="ARBA00023015"/>
    </source>
</evidence>